<reference evidence="2 3" key="1">
    <citation type="submission" date="2011-08" db="EMBL/GenBank/DDBJ databases">
        <title>The Genome Sequence of Plasmodium vivax Brazil I.</title>
        <authorList>
            <consortium name="The Broad Institute Genome Sequencing Platform"/>
            <consortium name="The Broad Institute Genome Sequencing Center for Infectious Disease"/>
            <person name="Neafsey D."/>
            <person name="Carlton J."/>
            <person name="Barnwell J."/>
            <person name="Collins W."/>
            <person name="Escalante A."/>
            <person name="Mullikin J."/>
            <person name="Saul A."/>
            <person name="Guigo R."/>
            <person name="Camara F."/>
            <person name="Young S.K."/>
            <person name="Zeng Q."/>
            <person name="Gargeya S."/>
            <person name="Fitzgerald M."/>
            <person name="Haas B."/>
            <person name="Abouelleil A."/>
            <person name="Alvarado L."/>
            <person name="Arachchi H.M."/>
            <person name="Berlin A."/>
            <person name="Brown A."/>
            <person name="Chapman S.B."/>
            <person name="Chen Z."/>
            <person name="Dunbar C."/>
            <person name="Freedman E."/>
            <person name="Gearin G."/>
            <person name="Gellesch M."/>
            <person name="Goldberg J."/>
            <person name="Griggs A."/>
            <person name="Gujja S."/>
            <person name="Heiman D."/>
            <person name="Howarth C."/>
            <person name="Larson L."/>
            <person name="Lui A."/>
            <person name="MacDonald P.J.P."/>
            <person name="Montmayeur A."/>
            <person name="Murphy C."/>
            <person name="Neiman D."/>
            <person name="Pearson M."/>
            <person name="Priest M."/>
            <person name="Roberts A."/>
            <person name="Saif S."/>
            <person name="Shea T."/>
            <person name="Shenoy N."/>
            <person name="Sisk P."/>
            <person name="Stolte C."/>
            <person name="Sykes S."/>
            <person name="Wortman J."/>
            <person name="Nusbaum C."/>
            <person name="Birren B."/>
        </authorList>
    </citation>
    <scope>NUCLEOTIDE SEQUENCE [LARGE SCALE GENOMIC DNA]</scope>
    <source>
        <strain evidence="2 3">Brazil I</strain>
    </source>
</reference>
<proteinExistence type="predicted"/>
<organism evidence="2 3">
    <name type="scientific">Plasmodium vivax (strain Brazil I)</name>
    <dbReference type="NCBI Taxonomy" id="1033975"/>
    <lineage>
        <taxon>Eukaryota</taxon>
        <taxon>Sar</taxon>
        <taxon>Alveolata</taxon>
        <taxon>Apicomplexa</taxon>
        <taxon>Aconoidasida</taxon>
        <taxon>Haemosporida</taxon>
        <taxon>Plasmodiidae</taxon>
        <taxon>Plasmodium</taxon>
        <taxon>Plasmodium (Plasmodium)</taxon>
    </lineage>
</organism>
<accession>A0A0J9T4M5</accession>
<dbReference type="Pfam" id="PF05795">
    <property type="entry name" value="Plasmodium_Vir"/>
    <property type="match status" value="1"/>
</dbReference>
<protein>
    <submittedName>
        <fullName evidence="2">Uncharacterized protein</fullName>
    </submittedName>
</protein>
<sequence length="290" mass="33835">MLPSDNFYRTLDHNNEHLGKYYAECKEFSSNKKYIGLRRYCAVVLNYLENIYKKSEKQNWAYDDCLLLNYWIFGKIYEQQNDLTKSAISFGELQILWYRLVEDTTRISSNNKCEPHSIIATQNDWRKRKELYDYCVDYDTLQQIITNYDTLKDMNPYYDKYCKQIYKYLKEKDKLYKEYKENCFTSEPKNCPDFFTKCANKDPTILLNKLSCSEEMQRNEALSSKKEGPATTETDPGLTAVASSLPTDSQISHEGTNPVTNTGNVLLGVVVTSMTSGALYKVKTDFIITY</sequence>
<evidence type="ECO:0000313" key="3">
    <source>
        <dbReference type="Proteomes" id="UP000053327"/>
    </source>
</evidence>
<feature type="region of interest" description="Disordered" evidence="1">
    <location>
        <begin position="218"/>
        <end position="258"/>
    </location>
</feature>
<dbReference type="EMBL" id="KQ234711">
    <property type="protein sequence ID" value="KMZ89592.1"/>
    <property type="molecule type" value="Genomic_DNA"/>
</dbReference>
<name>A0A0J9T4M5_PLAV1</name>
<dbReference type="InterPro" id="IPR008780">
    <property type="entry name" value="Plasmodium_Vir"/>
</dbReference>
<evidence type="ECO:0000313" key="2">
    <source>
        <dbReference type="EMBL" id="KMZ89592.1"/>
    </source>
</evidence>
<evidence type="ECO:0000256" key="1">
    <source>
        <dbReference type="SAM" id="MobiDB-lite"/>
    </source>
</evidence>
<dbReference type="AlphaFoldDB" id="A0A0J9T4M5"/>
<feature type="compositionally biased region" description="Basic and acidic residues" evidence="1">
    <location>
        <begin position="218"/>
        <end position="228"/>
    </location>
</feature>
<feature type="compositionally biased region" description="Polar residues" evidence="1">
    <location>
        <begin position="241"/>
        <end position="258"/>
    </location>
</feature>
<gene>
    <name evidence="2" type="ORF">PVBG_03313</name>
</gene>
<dbReference type="Proteomes" id="UP000053327">
    <property type="component" value="Unassembled WGS sequence"/>
</dbReference>